<dbReference type="GO" id="GO:0032153">
    <property type="term" value="C:cell division site"/>
    <property type="evidence" value="ECO:0007669"/>
    <property type="project" value="TreeGrafter"/>
</dbReference>
<reference evidence="2" key="1">
    <citation type="submission" date="2022-10" db="EMBL/GenBank/DDBJ databases">
        <title>Determination and structural analysis of whole genome sequence of Sarocladium strictum F4-1.</title>
        <authorList>
            <person name="Hu L."/>
            <person name="Jiang Y."/>
        </authorList>
    </citation>
    <scope>NUCLEOTIDE SEQUENCE</scope>
    <source>
        <strain evidence="2">F4-1</strain>
    </source>
</reference>
<evidence type="ECO:0008006" key="4">
    <source>
        <dbReference type="Google" id="ProtNLM"/>
    </source>
</evidence>
<dbReference type="GO" id="GO:0005886">
    <property type="term" value="C:plasma membrane"/>
    <property type="evidence" value="ECO:0007669"/>
    <property type="project" value="InterPro"/>
</dbReference>
<feature type="transmembrane region" description="Helical" evidence="1">
    <location>
        <begin position="103"/>
        <end position="121"/>
    </location>
</feature>
<evidence type="ECO:0000313" key="2">
    <source>
        <dbReference type="EMBL" id="KAK0384927.1"/>
    </source>
</evidence>
<dbReference type="InterPro" id="IPR009571">
    <property type="entry name" value="SUR7/Rim9-like_fungi"/>
</dbReference>
<dbReference type="PANTHER" id="PTHR28013:SF7">
    <property type="entry name" value="PALI-DOMAIN-CONTAINING PROTEIN"/>
    <property type="match status" value="1"/>
</dbReference>
<evidence type="ECO:0000313" key="3">
    <source>
        <dbReference type="Proteomes" id="UP001175261"/>
    </source>
</evidence>
<dbReference type="InterPro" id="IPR051380">
    <property type="entry name" value="pH-response_reg_palI/RIM9"/>
</dbReference>
<dbReference type="Proteomes" id="UP001175261">
    <property type="component" value="Unassembled WGS sequence"/>
</dbReference>
<dbReference type="AlphaFoldDB" id="A0AA39GF40"/>
<proteinExistence type="predicted"/>
<dbReference type="GO" id="GO:0035838">
    <property type="term" value="C:growing cell tip"/>
    <property type="evidence" value="ECO:0007669"/>
    <property type="project" value="TreeGrafter"/>
</dbReference>
<protein>
    <recommendedName>
        <fullName evidence="4">Pali-domain-containing protein</fullName>
    </recommendedName>
</protein>
<keyword evidence="3" id="KW-1185">Reference proteome</keyword>
<feature type="transmembrane region" description="Helical" evidence="1">
    <location>
        <begin position="7"/>
        <end position="28"/>
    </location>
</feature>
<feature type="transmembrane region" description="Helical" evidence="1">
    <location>
        <begin position="175"/>
        <end position="198"/>
    </location>
</feature>
<dbReference type="EMBL" id="JAPDFR010000007">
    <property type="protein sequence ID" value="KAK0384927.1"/>
    <property type="molecule type" value="Genomic_DNA"/>
</dbReference>
<dbReference type="PANTHER" id="PTHR28013">
    <property type="entry name" value="PROTEIN DCV1-RELATED"/>
    <property type="match status" value="1"/>
</dbReference>
<gene>
    <name evidence="2" type="ORF">NLU13_7406</name>
</gene>
<feature type="transmembrane region" description="Helical" evidence="1">
    <location>
        <begin position="128"/>
        <end position="155"/>
    </location>
</feature>
<comment type="caution">
    <text evidence="2">The sequence shown here is derived from an EMBL/GenBank/DDBJ whole genome shotgun (WGS) entry which is preliminary data.</text>
</comment>
<evidence type="ECO:0000256" key="1">
    <source>
        <dbReference type="SAM" id="Phobius"/>
    </source>
</evidence>
<organism evidence="2 3">
    <name type="scientific">Sarocladium strictum</name>
    <name type="common">Black bundle disease fungus</name>
    <name type="synonym">Acremonium strictum</name>
    <dbReference type="NCBI Taxonomy" id="5046"/>
    <lineage>
        <taxon>Eukaryota</taxon>
        <taxon>Fungi</taxon>
        <taxon>Dikarya</taxon>
        <taxon>Ascomycota</taxon>
        <taxon>Pezizomycotina</taxon>
        <taxon>Sordariomycetes</taxon>
        <taxon>Hypocreomycetidae</taxon>
        <taxon>Hypocreales</taxon>
        <taxon>Sarocladiaceae</taxon>
        <taxon>Sarocladium</taxon>
    </lineage>
</organism>
<dbReference type="Pfam" id="PF06687">
    <property type="entry name" value="SUR7"/>
    <property type="match status" value="1"/>
</dbReference>
<sequence>MGFGTALHYVGTFMLLVATVLMVVASIGPPAVNALNLLNVNFHGANGAANRLYFGAFGYCWGGEGGCSSPRIGYSPGALVDGIDGIDIGRAAERTMRGLTHAFILHPIAGAVSFIAFLLSLKTGFLNLVTTIVAVLAFILAIINLAIDFSCFVIVRHDVNDDADRASARFGAAIWLVVGAAIANLIGAVIVFVTCCAGRRKKRYENRKIHNGY</sequence>
<name>A0AA39GF40_SARSR</name>
<accession>A0AA39GF40</accession>
<keyword evidence="1" id="KW-0812">Transmembrane</keyword>
<keyword evidence="1" id="KW-0472">Membrane</keyword>
<keyword evidence="1" id="KW-1133">Transmembrane helix</keyword>